<proteinExistence type="predicted"/>
<name>G9Y4D7_HAFAL</name>
<accession>G9Y4D7</accession>
<dbReference type="HOGENOM" id="CLU_074540_0_0_6"/>
<comment type="caution">
    <text evidence="1">The sequence shown here is derived from an EMBL/GenBank/DDBJ whole genome shotgun (WGS) entry which is preliminary data.</text>
</comment>
<dbReference type="PATRIC" id="fig|1002364.3.peg.1289"/>
<protein>
    <recommendedName>
        <fullName evidence="3">Fimbrial-type adhesion domain-containing protein</fullName>
    </recommendedName>
</protein>
<dbReference type="Proteomes" id="UP000005959">
    <property type="component" value="Unassembled WGS sequence"/>
</dbReference>
<sequence length="348" mass="38179">MIMVSTENIKFHQGIDKKVFTMWRMLFAIIAIFFSSNYAYAKNCTNGEIYVVYDYSTAVNYTYDSSQTGPVASLGVDVYQPFQCDPDYVDTVHFKGMSYLSFPITNGGTCSNNVITTSEPGVVWQLEGLSCDRSGFVRTTELETDPRGKVNWSGHLGRFILTLTDEFWKKNTDARKILNLKVPTQGYVNGTTNVKLTASVTNLTHTITHSGTCTFSVSPENVSFGTISPLDINKGTVSKNVNVYWNCINKAIAAHGLSFRLEPEHVLDANKGTFSAIADDGKSLDFKIVRYASGGVETFIPINSNAPVYASTIGDANGVLNLGVKVLPSSRYPTGTVSTFLTITAIYR</sequence>
<evidence type="ECO:0008006" key="3">
    <source>
        <dbReference type="Google" id="ProtNLM"/>
    </source>
</evidence>
<organism evidence="1 2">
    <name type="scientific">Hafnia alvei ATCC 51873</name>
    <dbReference type="NCBI Taxonomy" id="1002364"/>
    <lineage>
        <taxon>Bacteria</taxon>
        <taxon>Pseudomonadati</taxon>
        <taxon>Pseudomonadota</taxon>
        <taxon>Gammaproteobacteria</taxon>
        <taxon>Enterobacterales</taxon>
        <taxon>Hafniaceae</taxon>
        <taxon>Hafnia</taxon>
    </lineage>
</organism>
<dbReference type="SUPFAM" id="SSF49401">
    <property type="entry name" value="Bacterial adhesins"/>
    <property type="match status" value="1"/>
</dbReference>
<dbReference type="AlphaFoldDB" id="G9Y4D7"/>
<evidence type="ECO:0000313" key="1">
    <source>
        <dbReference type="EMBL" id="EHM44741.1"/>
    </source>
</evidence>
<reference evidence="1 2" key="1">
    <citation type="submission" date="2011-08" db="EMBL/GenBank/DDBJ databases">
        <authorList>
            <person name="Weinstock G."/>
            <person name="Sodergren E."/>
            <person name="Clifton S."/>
            <person name="Fulton L."/>
            <person name="Fulton B."/>
            <person name="Courtney L."/>
            <person name="Fronick C."/>
            <person name="Harrison M."/>
            <person name="Strong C."/>
            <person name="Farmer C."/>
            <person name="Delahaunty K."/>
            <person name="Markovic C."/>
            <person name="Hall O."/>
            <person name="Minx P."/>
            <person name="Tomlinson C."/>
            <person name="Mitreva M."/>
            <person name="Hou S."/>
            <person name="Chen J."/>
            <person name="Wollam A."/>
            <person name="Pepin K.H."/>
            <person name="Johnson M."/>
            <person name="Bhonagiri V."/>
            <person name="Zhang X."/>
            <person name="Suruliraj S."/>
            <person name="Warren W."/>
            <person name="Chinwalla A."/>
            <person name="Mardis E.R."/>
            <person name="Wilson R.K."/>
        </authorList>
    </citation>
    <scope>NUCLEOTIDE SEQUENCE [LARGE SCALE GENOMIC DNA]</scope>
    <source>
        <strain evidence="1 2">ATCC 51873</strain>
    </source>
</reference>
<dbReference type="EMBL" id="AGCI01000027">
    <property type="protein sequence ID" value="EHM44741.1"/>
    <property type="molecule type" value="Genomic_DNA"/>
</dbReference>
<gene>
    <name evidence="1" type="ORF">HMPREF0454_01401</name>
</gene>
<dbReference type="InterPro" id="IPR008966">
    <property type="entry name" value="Adhesion_dom_sf"/>
</dbReference>
<evidence type="ECO:0000313" key="2">
    <source>
        <dbReference type="Proteomes" id="UP000005959"/>
    </source>
</evidence>